<evidence type="ECO:0000313" key="5">
    <source>
        <dbReference type="Proteomes" id="UP000285054"/>
    </source>
</evidence>
<accession>A0AB37NWD5</accession>
<evidence type="ECO:0000313" key="3">
    <source>
        <dbReference type="EMBL" id="RKC05331.1"/>
    </source>
</evidence>
<evidence type="ECO:0000313" key="4">
    <source>
        <dbReference type="Proteomes" id="UP000280270"/>
    </source>
</evidence>
<proteinExistence type="predicted"/>
<evidence type="ECO:0000256" key="1">
    <source>
        <dbReference type="SAM" id="Phobius"/>
    </source>
</evidence>
<organism evidence="3 4">
    <name type="scientific">Listeria monocytogenes</name>
    <dbReference type="NCBI Taxonomy" id="1639"/>
    <lineage>
        <taxon>Bacteria</taxon>
        <taxon>Bacillati</taxon>
        <taxon>Bacillota</taxon>
        <taxon>Bacilli</taxon>
        <taxon>Bacillales</taxon>
        <taxon>Listeriaceae</taxon>
        <taxon>Listeria</taxon>
    </lineage>
</organism>
<dbReference type="EMBL" id="QUQA01000005">
    <property type="protein sequence ID" value="RKC05331.1"/>
    <property type="molecule type" value="Genomic_DNA"/>
</dbReference>
<gene>
    <name evidence="3" type="ORF">AE233_00109</name>
    <name evidence="2" type="ORF">DYZ50_02978</name>
</gene>
<dbReference type="KEGG" id="lmoe:BN418_2147"/>
<sequence>MGAADFWGFIYVVSRLAIVAAVVYFLYLLRKIANK</sequence>
<keyword evidence="1" id="KW-1133">Transmembrane helix</keyword>
<evidence type="ECO:0000313" key="2">
    <source>
        <dbReference type="EMBL" id="RJZ18176.1"/>
    </source>
</evidence>
<dbReference type="EMBL" id="QXKO01000013">
    <property type="protein sequence ID" value="RJZ18176.1"/>
    <property type="molecule type" value="Genomic_DNA"/>
</dbReference>
<name>A0AB37NWD5_LISMN</name>
<protein>
    <submittedName>
        <fullName evidence="3">Uncharacterized protein</fullName>
    </submittedName>
</protein>
<reference evidence="4 5" key="1">
    <citation type="journal article" date="2018" name="BMC Genomics">
        <title>Genes significantly associated with lineage II food isolates of Listeria monocytogenes.</title>
        <authorList>
            <person name="Pirone-Davies C."/>
            <person name="Chen Y."/>
            <person name="Pightling A."/>
            <person name="Ryan G."/>
            <person name="Wang Y."/>
            <person name="Yao K."/>
            <person name="Hoffmann M."/>
            <person name="Allard M.W."/>
        </authorList>
    </citation>
    <scope>NUCLEOTIDE SEQUENCE [LARGE SCALE GENOMIC DNA]</scope>
    <source>
        <strain evidence="3 4">CFSAN028761</strain>
        <strain evidence="2 5">PNUSAL000190</strain>
    </source>
</reference>
<keyword evidence="1" id="KW-0472">Membrane</keyword>
<keyword evidence="1" id="KW-0812">Transmembrane</keyword>
<dbReference type="Proteomes" id="UP000285054">
    <property type="component" value="Unassembled WGS sequence"/>
</dbReference>
<dbReference type="AlphaFoldDB" id="A0AB37NWD5"/>
<comment type="caution">
    <text evidence="3">The sequence shown here is derived from an EMBL/GenBank/DDBJ whole genome shotgun (WGS) entry which is preliminary data.</text>
</comment>
<feature type="transmembrane region" description="Helical" evidence="1">
    <location>
        <begin position="6"/>
        <end position="29"/>
    </location>
</feature>
<dbReference type="Proteomes" id="UP000280270">
    <property type="component" value="Unassembled WGS sequence"/>
</dbReference>